<feature type="region of interest" description="Disordered" evidence="6">
    <location>
        <begin position="426"/>
        <end position="472"/>
    </location>
</feature>
<dbReference type="GO" id="GO:0060294">
    <property type="term" value="P:cilium movement involved in cell motility"/>
    <property type="evidence" value="ECO:0007669"/>
    <property type="project" value="InterPro"/>
</dbReference>
<name>A0A2A9MIX9_BESBE</name>
<dbReference type="CDD" id="cd22963">
    <property type="entry name" value="DD_CrRSP4-like"/>
    <property type="match status" value="1"/>
</dbReference>
<proteinExistence type="predicted"/>
<evidence type="ECO:0000313" key="7">
    <source>
        <dbReference type="EMBL" id="PFH38498.1"/>
    </source>
</evidence>
<dbReference type="STRING" id="94643.A0A2A9MIX9"/>
<keyword evidence="8" id="KW-1185">Reference proteome</keyword>
<dbReference type="GO" id="GO:0001534">
    <property type="term" value="C:radial spoke"/>
    <property type="evidence" value="ECO:0007669"/>
    <property type="project" value="InterPro"/>
</dbReference>
<dbReference type="KEGG" id="bbes:BESB_008400"/>
<sequence>MTGVDSLLALEGAESYLRKATPEGHSVLEHVSEVLSTLLAQRPPDPYDAFELISESVKQQRDVKQQQVDKPSTAFAEMPLSEAQSTWLMLARKTLRIAAPQDDQRDKGFAYAPDFLLENQLLHWAGYGFSEREAFRISCSIKRLASDTPGLVSIRFWGKILGIENDYWIAEGQLEGEEAARGTGEGDDEEADPRGLGANKHTYWVLRDSAGTGEWEMLPDLLPSHIRTARRCKKLFTGDLDRPVITFPWFAGTERHLLRATIAQISSDTVICPAGLWRPKEEEPNQIEEDPEFEFPPTQELLSLDSWTHSREFINEGGLTMFPEVDEDTDEELYAEIQAKMEQDPILDATRPITEDPELPGGQTAWLCKLAGDCANYGTDGVSYAVVVMKSMRWPGAVTVYQNKKFTNVYVGYGIKAWLNPFFPVAPDDVQEDPEDLEEQPEPQPQDDELSDGASQENDEANEEDDDKEEDD</sequence>
<feature type="compositionally biased region" description="Acidic residues" evidence="6">
    <location>
        <begin position="429"/>
        <end position="472"/>
    </location>
</feature>
<evidence type="ECO:0000256" key="5">
    <source>
        <dbReference type="ARBA" id="ARBA00023273"/>
    </source>
</evidence>
<gene>
    <name evidence="7" type="ORF">BESB_008400</name>
</gene>
<comment type="caution">
    <text evidence="7">The sequence shown here is derived from an EMBL/GenBank/DDBJ whole genome shotgun (WGS) entry which is preliminary data.</text>
</comment>
<evidence type="ECO:0000313" key="8">
    <source>
        <dbReference type="Proteomes" id="UP000224006"/>
    </source>
</evidence>
<dbReference type="RefSeq" id="XP_029222507.1">
    <property type="nucleotide sequence ID" value="XM_029359594.1"/>
</dbReference>
<accession>A0A2A9MIX9</accession>
<dbReference type="AlphaFoldDB" id="A0A2A9MIX9"/>
<keyword evidence="4" id="KW-0206">Cytoskeleton</keyword>
<reference evidence="7 8" key="1">
    <citation type="submission" date="2017-09" db="EMBL/GenBank/DDBJ databases">
        <title>Genome sequencing of Besnoitia besnoiti strain Bb-Ger1.</title>
        <authorList>
            <person name="Schares G."/>
            <person name="Venepally P."/>
            <person name="Lorenzi H.A."/>
        </authorList>
    </citation>
    <scope>NUCLEOTIDE SEQUENCE [LARGE SCALE GENOMIC DNA]</scope>
    <source>
        <strain evidence="7 8">Bb-Ger1</strain>
    </source>
</reference>
<comment type="subcellular location">
    <subcellularLocation>
        <location evidence="1">Cytoplasm</location>
        <location evidence="1">Cytoskeleton</location>
        <location evidence="1">Cilium axoneme</location>
    </subcellularLocation>
</comment>
<evidence type="ECO:0000256" key="6">
    <source>
        <dbReference type="SAM" id="MobiDB-lite"/>
    </source>
</evidence>
<keyword evidence="5" id="KW-0966">Cell projection</keyword>
<dbReference type="EMBL" id="NWUJ01000001">
    <property type="protein sequence ID" value="PFH38498.1"/>
    <property type="molecule type" value="Genomic_DNA"/>
</dbReference>
<dbReference type="VEuPathDB" id="ToxoDB:BESB_008400"/>
<organism evidence="7 8">
    <name type="scientific">Besnoitia besnoiti</name>
    <name type="common">Apicomplexan protozoan</name>
    <dbReference type="NCBI Taxonomy" id="94643"/>
    <lineage>
        <taxon>Eukaryota</taxon>
        <taxon>Sar</taxon>
        <taxon>Alveolata</taxon>
        <taxon>Apicomplexa</taxon>
        <taxon>Conoidasida</taxon>
        <taxon>Coccidia</taxon>
        <taxon>Eucoccidiorida</taxon>
        <taxon>Eimeriorina</taxon>
        <taxon>Sarcocystidae</taxon>
        <taxon>Besnoitia</taxon>
    </lineage>
</organism>
<evidence type="ECO:0000256" key="2">
    <source>
        <dbReference type="ARBA" id="ARBA00022490"/>
    </source>
</evidence>
<evidence type="ECO:0000256" key="4">
    <source>
        <dbReference type="ARBA" id="ARBA00023212"/>
    </source>
</evidence>
<dbReference type="GO" id="GO:0035082">
    <property type="term" value="P:axoneme assembly"/>
    <property type="evidence" value="ECO:0007669"/>
    <property type="project" value="TreeGrafter"/>
</dbReference>
<keyword evidence="3" id="KW-0969">Cilium</keyword>
<dbReference type="PANTHER" id="PTHR13159:SF0">
    <property type="entry name" value="RADIAL SPOKE HEAD 6 HOMOLOG A"/>
    <property type="match status" value="1"/>
</dbReference>
<dbReference type="Proteomes" id="UP000224006">
    <property type="component" value="Chromosome I"/>
</dbReference>
<evidence type="ECO:0000256" key="1">
    <source>
        <dbReference type="ARBA" id="ARBA00004430"/>
    </source>
</evidence>
<dbReference type="Pfam" id="PF04712">
    <property type="entry name" value="Radial_spoke"/>
    <property type="match status" value="2"/>
</dbReference>
<evidence type="ECO:0000256" key="3">
    <source>
        <dbReference type="ARBA" id="ARBA00023069"/>
    </source>
</evidence>
<keyword evidence="2" id="KW-0963">Cytoplasm</keyword>
<protein>
    <submittedName>
        <fullName evidence="7">Radial spokehead family protein</fullName>
    </submittedName>
</protein>
<dbReference type="InterPro" id="IPR006802">
    <property type="entry name" value="Radial_spoke"/>
</dbReference>
<dbReference type="GeneID" id="40305902"/>
<dbReference type="PANTHER" id="PTHR13159">
    <property type="entry name" value="RADIAL SPOKEHEAD-RELATED"/>
    <property type="match status" value="1"/>
</dbReference>
<dbReference type="OrthoDB" id="272202at2759"/>